<feature type="chain" id="PRO_5014159701" evidence="1">
    <location>
        <begin position="23"/>
        <end position="93"/>
    </location>
</feature>
<keyword evidence="3" id="KW-1185">Reference proteome</keyword>
<accession>A0A2I0LAH2</accession>
<reference evidence="2 3" key="1">
    <citation type="submission" date="2017-11" db="EMBL/GenBank/DDBJ databases">
        <title>De-novo sequencing of pomegranate (Punica granatum L.) genome.</title>
        <authorList>
            <person name="Akparov Z."/>
            <person name="Amiraslanov A."/>
            <person name="Hajiyeva S."/>
            <person name="Abbasov M."/>
            <person name="Kaur K."/>
            <person name="Hamwieh A."/>
            <person name="Solovyev V."/>
            <person name="Salamov A."/>
            <person name="Braich B."/>
            <person name="Kosarev P."/>
            <person name="Mahmoud A."/>
            <person name="Hajiyev E."/>
            <person name="Babayeva S."/>
            <person name="Izzatullayeva V."/>
            <person name="Mammadov A."/>
            <person name="Mammadov A."/>
            <person name="Sharifova S."/>
            <person name="Ojaghi J."/>
            <person name="Eynullazada K."/>
            <person name="Bayramov B."/>
            <person name="Abdulazimova A."/>
            <person name="Shahmuradov I."/>
        </authorList>
    </citation>
    <scope>NUCLEOTIDE SEQUENCE [LARGE SCALE GENOMIC DNA]</scope>
    <source>
        <strain evidence="3">cv. AG2017</strain>
        <tissue evidence="2">Leaf</tissue>
    </source>
</reference>
<evidence type="ECO:0000313" key="2">
    <source>
        <dbReference type="EMBL" id="PKI77682.1"/>
    </source>
</evidence>
<organism evidence="2 3">
    <name type="scientific">Punica granatum</name>
    <name type="common">Pomegranate</name>
    <dbReference type="NCBI Taxonomy" id="22663"/>
    <lineage>
        <taxon>Eukaryota</taxon>
        <taxon>Viridiplantae</taxon>
        <taxon>Streptophyta</taxon>
        <taxon>Embryophyta</taxon>
        <taxon>Tracheophyta</taxon>
        <taxon>Spermatophyta</taxon>
        <taxon>Magnoliopsida</taxon>
        <taxon>eudicotyledons</taxon>
        <taxon>Gunneridae</taxon>
        <taxon>Pentapetalae</taxon>
        <taxon>rosids</taxon>
        <taxon>malvids</taxon>
        <taxon>Myrtales</taxon>
        <taxon>Lythraceae</taxon>
        <taxon>Punica</taxon>
    </lineage>
</organism>
<keyword evidence="1" id="KW-0732">Signal</keyword>
<name>A0A2I0LAH2_PUNGR</name>
<proteinExistence type="predicted"/>
<feature type="signal peptide" evidence="1">
    <location>
        <begin position="1"/>
        <end position="22"/>
    </location>
</feature>
<dbReference type="AlphaFoldDB" id="A0A2I0LAH2"/>
<dbReference type="EMBL" id="PGOL01000081">
    <property type="protein sequence ID" value="PKI77682.1"/>
    <property type="molecule type" value="Genomic_DNA"/>
</dbReference>
<evidence type="ECO:0000313" key="3">
    <source>
        <dbReference type="Proteomes" id="UP000233551"/>
    </source>
</evidence>
<protein>
    <submittedName>
        <fullName evidence="2">Uncharacterized protein</fullName>
    </submittedName>
</protein>
<dbReference type="Proteomes" id="UP000233551">
    <property type="component" value="Unassembled WGS sequence"/>
</dbReference>
<sequence length="93" mass="9914">MSMHKQSLGHIVLNWLLPITRLNNIGGPNPTVPSSPGYPVSSACDPFQSSAGHSVIHIAADEASFLPFSPDCFISSAIHHLVSSPSHVFLLLN</sequence>
<evidence type="ECO:0000256" key="1">
    <source>
        <dbReference type="SAM" id="SignalP"/>
    </source>
</evidence>
<comment type="caution">
    <text evidence="2">The sequence shown here is derived from an EMBL/GenBank/DDBJ whole genome shotgun (WGS) entry which is preliminary data.</text>
</comment>
<gene>
    <name evidence="2" type="ORF">CRG98_001912</name>
</gene>